<evidence type="ECO:0000313" key="6">
    <source>
        <dbReference type="Proteomes" id="UP000191500"/>
    </source>
</evidence>
<keyword evidence="6" id="KW-1185">Reference proteome</keyword>
<feature type="compositionally biased region" description="Low complexity" evidence="2">
    <location>
        <begin position="976"/>
        <end position="1000"/>
    </location>
</feature>
<evidence type="ECO:0000256" key="1">
    <source>
        <dbReference type="ARBA" id="ARBA00022737"/>
    </source>
</evidence>
<dbReference type="Proteomes" id="UP000191500">
    <property type="component" value="Unassembled WGS sequence"/>
</dbReference>
<dbReference type="PANTHER" id="PTHR10039:SF14">
    <property type="entry name" value="NACHT DOMAIN-CONTAINING PROTEIN"/>
    <property type="match status" value="1"/>
</dbReference>
<sequence>MAAVKAASPLAQAIDEFLDDMKARDRKSPFYKEVLTSRSVLALNTDPRGVELCTKELRGFVKELEKQKGSSKSLKGLGALGPFINGIVTLMDACSALVQASPFAVGVALSGARFVLKLAHNTHSMFELVSETMGKIGMYLQCYGKFAVAYKSSDEVRECLVASYKNIVNFWATASKLLSEHVFVSAIKNIVNSMTDEINATVERLSKDCARVLAITAAEEAILVHDDRKRGIMEQEKKIKDGIFDWIEAGDDLDLRGYLQMCSERRHAETCEWLFDEPEFQRWRDDLITNVFWYNAPLGSGKTVLSSAVINHLTKKSLPTAYYFYSFSDFTLRKAITGPRALALQLLNIMKTGIPDSVVELYQSEMAQHARYIHIPSVAVDTVNCILKGCSLVYVIVDGLDECVDDQRMRDMFTKIVSAPAYGTTKWFFTSRNDENIRKMMKQLNAVTFTPNSSTLSADIKLFLSDGLQSIEGAANHIDYFVEKHIEGSFLYSKFLVDTLQGEGITCDDDISKALQEFPKSLTGYYIRTLLKLCERHEREQELVKRVFRILITAVQPITWNELCNALAIRAGAKDHLKGNEPREQQIHSLCGSWLLLDSSSNDNKNNQKIRLGHKTIQDFLTQDAQDLLINPSIRQMEQDNLARIQRFFVNSNEAFRQGGRDCLTFLNYKRYESFATAKAVLADENNREHSFLKYAAAFWFIHFIDGDNHCKEDFEESRIVPYLFGHYARREAGTYQMSLRQTGWRDEDSFGVPLPTWLEKYPPHGPALDLDFCAFINDWHEVLASRPDVLDQCVPLGTMQSKLGGEFPQSERIKVWKSDEKLDLSDISEFRLTSIYLSKGKLLAELIYHNRNDPSDLFHYHPVSIFSKSKATHGTFHLNTRTKKLNWEETAFQVQGSSAMVNILEFDTVSIQLRSTQNGVSKTFSAPSSLAEARPNEKWQVIEKDSKATGWGIVTLFHISKETLRQGSIWQCDQSSSESDSDSSGSDSESESGSGSSSDSDSDSAYHSGYDEGRRKETQSLENLAGKWMILYHQSFPPLWIPLLDHNTAGISFAAHPSLPLVVIVSIKGQAIIARFDRETWEPVDYPNTSTDEEILCYQGWLHFLQ</sequence>
<gene>
    <name evidence="5" type="ORF">PENCOP_c004G00965</name>
</gene>
<proteinExistence type="predicted"/>
<dbReference type="InterPro" id="IPR054471">
    <property type="entry name" value="GPIID_WHD"/>
</dbReference>
<dbReference type="Pfam" id="PF22939">
    <property type="entry name" value="WHD_GPIID"/>
    <property type="match status" value="1"/>
</dbReference>
<reference evidence="6" key="1">
    <citation type="journal article" date="2017" name="Nat. Microbiol.">
        <title>Global analysis of biosynthetic gene clusters reveals vast potential of secondary metabolite production in Penicillium species.</title>
        <authorList>
            <person name="Nielsen J.C."/>
            <person name="Grijseels S."/>
            <person name="Prigent S."/>
            <person name="Ji B."/>
            <person name="Dainat J."/>
            <person name="Nielsen K.F."/>
            <person name="Frisvad J.C."/>
            <person name="Workman M."/>
            <person name="Nielsen J."/>
        </authorList>
    </citation>
    <scope>NUCLEOTIDE SEQUENCE [LARGE SCALE GENOMIC DNA]</scope>
    <source>
        <strain evidence="6">IBT 31321</strain>
    </source>
</reference>
<dbReference type="AlphaFoldDB" id="A0A1V6UTI5"/>
<evidence type="ECO:0000259" key="4">
    <source>
        <dbReference type="Pfam" id="PF24883"/>
    </source>
</evidence>
<protein>
    <recommendedName>
        <fullName evidence="7">NACHT domain-containing protein</fullName>
    </recommendedName>
</protein>
<evidence type="ECO:0000259" key="3">
    <source>
        <dbReference type="Pfam" id="PF22939"/>
    </source>
</evidence>
<evidence type="ECO:0000256" key="2">
    <source>
        <dbReference type="SAM" id="MobiDB-lite"/>
    </source>
</evidence>
<feature type="region of interest" description="Disordered" evidence="2">
    <location>
        <begin position="971"/>
        <end position="1018"/>
    </location>
</feature>
<dbReference type="EMBL" id="MDDG01000004">
    <property type="protein sequence ID" value="OQE41742.1"/>
    <property type="molecule type" value="Genomic_DNA"/>
</dbReference>
<dbReference type="PANTHER" id="PTHR10039">
    <property type="entry name" value="AMELOGENIN"/>
    <property type="match status" value="1"/>
</dbReference>
<dbReference type="STRING" id="36646.A0A1V6UTI5"/>
<name>A0A1V6UTI5_9EURO</name>
<feature type="domain" description="Nephrocystin 3-like N-terminal" evidence="4">
    <location>
        <begin position="269"/>
        <end position="432"/>
    </location>
</feature>
<accession>A0A1V6UTI5</accession>
<organism evidence="5 6">
    <name type="scientific">Penicillium coprophilum</name>
    <dbReference type="NCBI Taxonomy" id="36646"/>
    <lineage>
        <taxon>Eukaryota</taxon>
        <taxon>Fungi</taxon>
        <taxon>Dikarya</taxon>
        <taxon>Ascomycota</taxon>
        <taxon>Pezizomycotina</taxon>
        <taxon>Eurotiomycetes</taxon>
        <taxon>Eurotiomycetidae</taxon>
        <taxon>Eurotiales</taxon>
        <taxon>Aspergillaceae</taxon>
        <taxon>Penicillium</taxon>
    </lineage>
</organism>
<dbReference type="Pfam" id="PF24883">
    <property type="entry name" value="NPHP3_N"/>
    <property type="match status" value="1"/>
</dbReference>
<evidence type="ECO:0008006" key="7">
    <source>
        <dbReference type="Google" id="ProtNLM"/>
    </source>
</evidence>
<keyword evidence="1" id="KW-0677">Repeat</keyword>
<dbReference type="InterPro" id="IPR056884">
    <property type="entry name" value="NPHP3-like_N"/>
</dbReference>
<evidence type="ECO:0000313" key="5">
    <source>
        <dbReference type="EMBL" id="OQE41742.1"/>
    </source>
</evidence>
<comment type="caution">
    <text evidence="5">The sequence shown here is derived from an EMBL/GenBank/DDBJ whole genome shotgun (WGS) entry which is preliminary data.</text>
</comment>
<feature type="domain" description="GPI inositol-deacylase winged helix" evidence="3">
    <location>
        <begin position="539"/>
        <end position="626"/>
    </location>
</feature>